<dbReference type="GeneID" id="17359407"/>
<dbReference type="OrthoDB" id="443981at2759"/>
<feature type="domain" description="Ysc84 actin-binding" evidence="2">
    <location>
        <begin position="111"/>
        <end position="234"/>
    </location>
</feature>
<dbReference type="AlphaFoldDB" id="E1Z226"/>
<proteinExistence type="predicted"/>
<dbReference type="PANTHER" id="PTHR15629:SF2">
    <property type="entry name" value="SH3 DOMAIN-CONTAINING YSC84-LIKE PROTEIN 1"/>
    <property type="match status" value="1"/>
</dbReference>
<dbReference type="GO" id="GO:0035091">
    <property type="term" value="F:phosphatidylinositol binding"/>
    <property type="evidence" value="ECO:0007669"/>
    <property type="project" value="TreeGrafter"/>
</dbReference>
<sequence length="284" mass="30645">MERAWSTRTHQHVKEACENGSAMIEKLSKLSGKSQVYSVAHAFPTYAGHVPLTEYGTQEGVPNKLYFALIFYRSVKAGILLGLEQGQGFVIARLGGPTSNKWSAPAFVRVTGVELGLVAGMDRAETLVGVMSDRALDALIDSEAKFNMSSNWNFEITPLEENKEGGPNPQWIFNTDFTSTSVGKGIMADVALQGTRIYFDTYWNDHCYGTSRAADILRGSVEPPPELSVMTDKLLACCSPQLAGINQPLRPSMFGPGEVEPGAAQTTTTTPVQAPVSPSPAAVR</sequence>
<dbReference type="CDD" id="cd11524">
    <property type="entry name" value="SYLF"/>
    <property type="match status" value="1"/>
</dbReference>
<dbReference type="InterPro" id="IPR051702">
    <property type="entry name" value="SH3_domain_YSC84-like"/>
</dbReference>
<dbReference type="InParanoid" id="E1Z226"/>
<protein>
    <recommendedName>
        <fullName evidence="2">Ysc84 actin-binding domain-containing protein</fullName>
    </recommendedName>
</protein>
<evidence type="ECO:0000313" key="4">
    <source>
        <dbReference type="Proteomes" id="UP000008141"/>
    </source>
</evidence>
<evidence type="ECO:0000259" key="2">
    <source>
        <dbReference type="Pfam" id="PF04366"/>
    </source>
</evidence>
<accession>E1Z226</accession>
<feature type="region of interest" description="Disordered" evidence="1">
    <location>
        <begin position="253"/>
        <end position="284"/>
    </location>
</feature>
<gene>
    <name evidence="3" type="ORF">CHLNCDRAFT_132975</name>
</gene>
<organism evidence="4">
    <name type="scientific">Chlorella variabilis</name>
    <name type="common">Green alga</name>
    <dbReference type="NCBI Taxonomy" id="554065"/>
    <lineage>
        <taxon>Eukaryota</taxon>
        <taxon>Viridiplantae</taxon>
        <taxon>Chlorophyta</taxon>
        <taxon>core chlorophytes</taxon>
        <taxon>Trebouxiophyceae</taxon>
        <taxon>Chlorellales</taxon>
        <taxon>Chlorellaceae</taxon>
        <taxon>Chlorella clade</taxon>
        <taxon>Chlorella</taxon>
    </lineage>
</organism>
<name>E1Z226_CHLVA</name>
<dbReference type="KEGG" id="cvr:CHLNCDRAFT_132975"/>
<dbReference type="RefSeq" id="XP_005851694.1">
    <property type="nucleotide sequence ID" value="XM_005851632.1"/>
</dbReference>
<reference evidence="3 4" key="1">
    <citation type="journal article" date="2010" name="Plant Cell">
        <title>The Chlorella variabilis NC64A genome reveals adaptation to photosymbiosis, coevolution with viruses, and cryptic sex.</title>
        <authorList>
            <person name="Blanc G."/>
            <person name="Duncan G."/>
            <person name="Agarkova I."/>
            <person name="Borodovsky M."/>
            <person name="Gurnon J."/>
            <person name="Kuo A."/>
            <person name="Lindquist E."/>
            <person name="Lucas S."/>
            <person name="Pangilinan J."/>
            <person name="Polle J."/>
            <person name="Salamov A."/>
            <person name="Terry A."/>
            <person name="Yamada T."/>
            <person name="Dunigan D.D."/>
            <person name="Grigoriev I.V."/>
            <person name="Claverie J.M."/>
            <person name="Van Etten J.L."/>
        </authorList>
    </citation>
    <scope>NUCLEOTIDE SEQUENCE [LARGE SCALE GENOMIC DNA]</scope>
    <source>
        <strain evidence="3 4">NC64A</strain>
    </source>
</reference>
<evidence type="ECO:0000313" key="3">
    <source>
        <dbReference type="EMBL" id="EFN59592.1"/>
    </source>
</evidence>
<dbReference type="PANTHER" id="PTHR15629">
    <property type="entry name" value="SH3YL1 PROTEIN"/>
    <property type="match status" value="1"/>
</dbReference>
<keyword evidence="4" id="KW-1185">Reference proteome</keyword>
<dbReference type="InterPro" id="IPR007461">
    <property type="entry name" value="Ysc84_actin-binding"/>
</dbReference>
<feature type="compositionally biased region" description="Low complexity" evidence="1">
    <location>
        <begin position="263"/>
        <end position="284"/>
    </location>
</feature>
<dbReference type="Pfam" id="PF04366">
    <property type="entry name" value="Ysc84"/>
    <property type="match status" value="1"/>
</dbReference>
<dbReference type="EMBL" id="GL433835">
    <property type="protein sequence ID" value="EFN59592.1"/>
    <property type="molecule type" value="Genomic_DNA"/>
</dbReference>
<dbReference type="Proteomes" id="UP000008141">
    <property type="component" value="Unassembled WGS sequence"/>
</dbReference>
<evidence type="ECO:0000256" key="1">
    <source>
        <dbReference type="SAM" id="MobiDB-lite"/>
    </source>
</evidence>